<dbReference type="EMBL" id="BAABFL010000107">
    <property type="protein sequence ID" value="GAA4648802.1"/>
    <property type="molecule type" value="Genomic_DNA"/>
</dbReference>
<proteinExistence type="predicted"/>
<accession>A0ABP8UYW3</accession>
<protein>
    <submittedName>
        <fullName evidence="1">Uncharacterized protein</fullName>
    </submittedName>
</protein>
<reference evidence="2" key="1">
    <citation type="journal article" date="2019" name="Int. J. Syst. Evol. Microbiol.">
        <title>The Global Catalogue of Microorganisms (GCM) 10K type strain sequencing project: providing services to taxonomists for standard genome sequencing and annotation.</title>
        <authorList>
            <consortium name="The Broad Institute Genomics Platform"/>
            <consortium name="The Broad Institute Genome Sequencing Center for Infectious Disease"/>
            <person name="Wu L."/>
            <person name="Ma J."/>
        </authorList>
    </citation>
    <scope>NUCLEOTIDE SEQUENCE [LARGE SCALE GENOMIC DNA]</scope>
    <source>
        <strain evidence="2">JCM 17805</strain>
    </source>
</reference>
<comment type="caution">
    <text evidence="1">The sequence shown here is derived from an EMBL/GenBank/DDBJ whole genome shotgun (WGS) entry which is preliminary data.</text>
</comment>
<evidence type="ECO:0000313" key="2">
    <source>
        <dbReference type="Proteomes" id="UP001500604"/>
    </source>
</evidence>
<name>A0ABP8UYW3_9GAMM</name>
<evidence type="ECO:0000313" key="1">
    <source>
        <dbReference type="EMBL" id="GAA4648802.1"/>
    </source>
</evidence>
<sequence length="52" mass="6028">MCSLKKSFLIQFSISIPSKDIPIERLSKEFTNDFLEEKLSDVNMICSVLIFE</sequence>
<keyword evidence="2" id="KW-1185">Reference proteome</keyword>
<gene>
    <name evidence="1" type="ORF">GCM10023116_10750</name>
</gene>
<organism evidence="1 2">
    <name type="scientific">Kistimonas scapharcae</name>
    <dbReference type="NCBI Taxonomy" id="1036133"/>
    <lineage>
        <taxon>Bacteria</taxon>
        <taxon>Pseudomonadati</taxon>
        <taxon>Pseudomonadota</taxon>
        <taxon>Gammaproteobacteria</taxon>
        <taxon>Oceanospirillales</taxon>
        <taxon>Endozoicomonadaceae</taxon>
        <taxon>Kistimonas</taxon>
    </lineage>
</organism>
<dbReference type="Proteomes" id="UP001500604">
    <property type="component" value="Unassembled WGS sequence"/>
</dbReference>